<keyword evidence="1" id="KW-0677">Repeat</keyword>
<sequence>MKFKILFLAALYALSLLSDGRACHAPINFNGGRRKRNTADEIQETSILRQYFTACLQDKVGSISGWRSTVDYSILLTNWYRNTDDFTCLGEATASCWKRELEVFVQSGSSSRKILQAGKDCIDEYKADQADGINVYQITSANSRERQTSNSDGSNFLIVGFPDPLLQRYRACVLASSFGLSEIYQQLDITSVSNFVIDHLQYSCDSRDARTSTNQFEVLWPFRFVALTRLDSPLREILLRCGKQLYPPAPFWEDFGKWSDCSATCGGGSQTRKRMCKDGANPRVISNGCIGEGIEKRSCNTTPCPGNHEWGEWSDWKTCTSVFQCYGQQTRTRICLQEIETV</sequence>
<proteinExistence type="predicted"/>
<dbReference type="InterPro" id="IPR000884">
    <property type="entry name" value="TSP1_rpt"/>
</dbReference>
<evidence type="ECO:0000313" key="5">
    <source>
        <dbReference type="Proteomes" id="UP001642483"/>
    </source>
</evidence>
<dbReference type="Proteomes" id="UP001642483">
    <property type="component" value="Unassembled WGS sequence"/>
</dbReference>
<dbReference type="PANTHER" id="PTHR22906:SF21">
    <property type="entry name" value="SEMA DOMAIN-CONTAINING PROTEIN"/>
    <property type="match status" value="1"/>
</dbReference>
<feature type="signal peptide" evidence="3">
    <location>
        <begin position="1"/>
        <end position="22"/>
    </location>
</feature>
<dbReference type="InterPro" id="IPR052065">
    <property type="entry name" value="Compl_asym_regulator"/>
</dbReference>
<keyword evidence="5" id="KW-1185">Reference proteome</keyword>
<evidence type="ECO:0000313" key="4">
    <source>
        <dbReference type="EMBL" id="CAK8677556.1"/>
    </source>
</evidence>
<protein>
    <submittedName>
        <fullName evidence="4">Uncharacterized protein</fullName>
    </submittedName>
</protein>
<accession>A0ABP0FFP8</accession>
<dbReference type="SMART" id="SM00209">
    <property type="entry name" value="TSP1"/>
    <property type="match status" value="1"/>
</dbReference>
<reference evidence="4 5" key="1">
    <citation type="submission" date="2024-02" db="EMBL/GenBank/DDBJ databases">
        <authorList>
            <person name="Daric V."/>
            <person name="Darras S."/>
        </authorList>
    </citation>
    <scope>NUCLEOTIDE SEQUENCE [LARGE SCALE GENOMIC DNA]</scope>
</reference>
<dbReference type="Gene3D" id="2.20.100.10">
    <property type="entry name" value="Thrombospondin type-1 (TSP1) repeat"/>
    <property type="match status" value="1"/>
</dbReference>
<organism evidence="4 5">
    <name type="scientific">Clavelina lepadiformis</name>
    <name type="common">Light-bulb sea squirt</name>
    <name type="synonym">Ascidia lepadiformis</name>
    <dbReference type="NCBI Taxonomy" id="159417"/>
    <lineage>
        <taxon>Eukaryota</taxon>
        <taxon>Metazoa</taxon>
        <taxon>Chordata</taxon>
        <taxon>Tunicata</taxon>
        <taxon>Ascidiacea</taxon>
        <taxon>Aplousobranchia</taxon>
        <taxon>Clavelinidae</taxon>
        <taxon>Clavelina</taxon>
    </lineage>
</organism>
<dbReference type="EMBL" id="CAWYQH010000046">
    <property type="protein sequence ID" value="CAK8677556.1"/>
    <property type="molecule type" value="Genomic_DNA"/>
</dbReference>
<keyword evidence="2" id="KW-1015">Disulfide bond</keyword>
<gene>
    <name evidence="4" type="ORF">CVLEPA_LOCUS6923</name>
</gene>
<dbReference type="PANTHER" id="PTHR22906">
    <property type="entry name" value="PROPERDIN"/>
    <property type="match status" value="1"/>
</dbReference>
<dbReference type="InterPro" id="IPR036383">
    <property type="entry name" value="TSP1_rpt_sf"/>
</dbReference>
<evidence type="ECO:0000256" key="1">
    <source>
        <dbReference type="ARBA" id="ARBA00022737"/>
    </source>
</evidence>
<feature type="chain" id="PRO_5046337058" evidence="3">
    <location>
        <begin position="23"/>
        <end position="342"/>
    </location>
</feature>
<name>A0ABP0FFP8_CLALP</name>
<evidence type="ECO:0000256" key="3">
    <source>
        <dbReference type="SAM" id="SignalP"/>
    </source>
</evidence>
<dbReference type="SUPFAM" id="SSF82895">
    <property type="entry name" value="TSP-1 type 1 repeat"/>
    <property type="match status" value="1"/>
</dbReference>
<dbReference type="Pfam" id="PF00090">
    <property type="entry name" value="TSP_1"/>
    <property type="match status" value="1"/>
</dbReference>
<evidence type="ECO:0000256" key="2">
    <source>
        <dbReference type="ARBA" id="ARBA00023157"/>
    </source>
</evidence>
<comment type="caution">
    <text evidence="4">The sequence shown here is derived from an EMBL/GenBank/DDBJ whole genome shotgun (WGS) entry which is preliminary data.</text>
</comment>
<dbReference type="PROSITE" id="PS50092">
    <property type="entry name" value="TSP1"/>
    <property type="match status" value="1"/>
</dbReference>
<keyword evidence="3" id="KW-0732">Signal</keyword>